<name>A0ABP7EMT0_9ACTN</name>
<evidence type="ECO:0000313" key="2">
    <source>
        <dbReference type="EMBL" id="GAA3720611.1"/>
    </source>
</evidence>
<feature type="transmembrane region" description="Helical" evidence="1">
    <location>
        <begin position="138"/>
        <end position="160"/>
    </location>
</feature>
<accession>A0ABP7EMT0</accession>
<dbReference type="EMBL" id="BAABEP010000008">
    <property type="protein sequence ID" value="GAA3720611.1"/>
    <property type="molecule type" value="Genomic_DNA"/>
</dbReference>
<comment type="caution">
    <text evidence="2">The sequence shown here is derived from an EMBL/GenBank/DDBJ whole genome shotgun (WGS) entry which is preliminary data.</text>
</comment>
<proteinExistence type="predicted"/>
<evidence type="ECO:0008006" key="4">
    <source>
        <dbReference type="Google" id="ProtNLM"/>
    </source>
</evidence>
<keyword evidence="1" id="KW-1133">Transmembrane helix</keyword>
<feature type="transmembrane region" description="Helical" evidence="1">
    <location>
        <begin position="99"/>
        <end position="118"/>
    </location>
</feature>
<feature type="transmembrane region" description="Helical" evidence="1">
    <location>
        <begin position="6"/>
        <end position="22"/>
    </location>
</feature>
<evidence type="ECO:0000313" key="3">
    <source>
        <dbReference type="Proteomes" id="UP001499884"/>
    </source>
</evidence>
<keyword evidence="1" id="KW-0812">Transmembrane</keyword>
<protein>
    <recommendedName>
        <fullName evidence="4">DUF1453 domain-containing protein</fullName>
    </recommendedName>
</protein>
<sequence>MLDGMTLTEWFIDIALVLVVFRQLREEKLTVRTILLPLAIVGWAASQYLHAIPTAGNDLALALAFAGTGAAFGLAGGLLTRVRHAEGHVRIRATPSAAALWVLSMGFRLGFAVWSSHASGGAHLARFSADHDITTAQAWVVALILMAFAEVVFRLGTIVARARRTTLRARTIPTPQSPTYA</sequence>
<feature type="transmembrane region" description="Helical" evidence="1">
    <location>
        <begin position="34"/>
        <end position="53"/>
    </location>
</feature>
<organism evidence="2 3">
    <name type="scientific">Streptomyces tremellae</name>
    <dbReference type="NCBI Taxonomy" id="1124239"/>
    <lineage>
        <taxon>Bacteria</taxon>
        <taxon>Bacillati</taxon>
        <taxon>Actinomycetota</taxon>
        <taxon>Actinomycetes</taxon>
        <taxon>Kitasatosporales</taxon>
        <taxon>Streptomycetaceae</taxon>
        <taxon>Streptomyces</taxon>
    </lineage>
</organism>
<evidence type="ECO:0000256" key="1">
    <source>
        <dbReference type="SAM" id="Phobius"/>
    </source>
</evidence>
<keyword evidence="1" id="KW-0472">Membrane</keyword>
<reference evidence="3" key="1">
    <citation type="journal article" date="2019" name="Int. J. Syst. Evol. Microbiol.">
        <title>The Global Catalogue of Microorganisms (GCM) 10K type strain sequencing project: providing services to taxonomists for standard genome sequencing and annotation.</title>
        <authorList>
            <consortium name="The Broad Institute Genomics Platform"/>
            <consortium name="The Broad Institute Genome Sequencing Center for Infectious Disease"/>
            <person name="Wu L."/>
            <person name="Ma J."/>
        </authorList>
    </citation>
    <scope>NUCLEOTIDE SEQUENCE [LARGE SCALE GENOMIC DNA]</scope>
    <source>
        <strain evidence="3">JCM 30846</strain>
    </source>
</reference>
<keyword evidence="3" id="KW-1185">Reference proteome</keyword>
<feature type="transmembrane region" description="Helical" evidence="1">
    <location>
        <begin position="59"/>
        <end position="79"/>
    </location>
</feature>
<gene>
    <name evidence="2" type="ORF">GCM10023082_17510</name>
</gene>
<dbReference type="Proteomes" id="UP001499884">
    <property type="component" value="Unassembled WGS sequence"/>
</dbReference>